<keyword evidence="3" id="KW-1185">Reference proteome</keyword>
<keyword evidence="1" id="KW-0812">Transmembrane</keyword>
<dbReference type="InParanoid" id="C7QKC5"/>
<dbReference type="STRING" id="479433.Caci_6345"/>
<dbReference type="HOGENOM" id="CLU_1607889_0_0_11"/>
<gene>
    <name evidence="2" type="ordered locus">Caci_6345</name>
</gene>
<feature type="transmembrane region" description="Helical" evidence="1">
    <location>
        <begin position="6"/>
        <end position="23"/>
    </location>
</feature>
<evidence type="ECO:0000313" key="2">
    <source>
        <dbReference type="EMBL" id="ACU75199.1"/>
    </source>
</evidence>
<dbReference type="EMBL" id="CP001700">
    <property type="protein sequence ID" value="ACU75199.1"/>
    <property type="molecule type" value="Genomic_DNA"/>
</dbReference>
<evidence type="ECO:0000313" key="3">
    <source>
        <dbReference type="Proteomes" id="UP000000851"/>
    </source>
</evidence>
<dbReference type="AlphaFoldDB" id="C7QKC5"/>
<keyword evidence="1" id="KW-0472">Membrane</keyword>
<name>C7QKC5_CATAD</name>
<dbReference type="KEGG" id="cai:Caci_6345"/>
<accession>C7QKC5</accession>
<protein>
    <submittedName>
        <fullName evidence="2">Putative secreted protein</fullName>
    </submittedName>
</protein>
<dbReference type="eggNOG" id="ENOG50320Y9">
    <property type="taxonomic scope" value="Bacteria"/>
</dbReference>
<organism evidence="2 3">
    <name type="scientific">Catenulispora acidiphila (strain DSM 44928 / JCM 14897 / NBRC 102108 / NRRL B-24433 / ID139908)</name>
    <dbReference type="NCBI Taxonomy" id="479433"/>
    <lineage>
        <taxon>Bacteria</taxon>
        <taxon>Bacillati</taxon>
        <taxon>Actinomycetota</taxon>
        <taxon>Actinomycetes</taxon>
        <taxon>Catenulisporales</taxon>
        <taxon>Catenulisporaceae</taxon>
        <taxon>Catenulispora</taxon>
    </lineage>
</organism>
<keyword evidence="1" id="KW-1133">Transmembrane helix</keyword>
<dbReference type="RefSeq" id="WP_015794928.1">
    <property type="nucleotide sequence ID" value="NC_013131.1"/>
</dbReference>
<evidence type="ECO:0000256" key="1">
    <source>
        <dbReference type="SAM" id="Phobius"/>
    </source>
</evidence>
<sequence precursor="true">MTVGIIVAIIAAIVIIALAAAWYRRRGGGADAELRQLDMRSLTSSERKYYLEDWMHIQGSFVDSPGVALDSADTLVGKLLQDVGYPTDDESRLLRLLSVRHAPSVPAYREARAVHAKRNGGETDVDTESLRVALNSYDGLFQDVVAAHTASSDVATRQHEAEATS</sequence>
<reference evidence="2 3" key="1">
    <citation type="journal article" date="2009" name="Stand. Genomic Sci.">
        <title>Complete genome sequence of Catenulispora acidiphila type strain (ID 139908).</title>
        <authorList>
            <person name="Copeland A."/>
            <person name="Lapidus A."/>
            <person name="Glavina Del Rio T."/>
            <person name="Nolan M."/>
            <person name="Lucas S."/>
            <person name="Chen F."/>
            <person name="Tice H."/>
            <person name="Cheng J.F."/>
            <person name="Bruce D."/>
            <person name="Goodwin L."/>
            <person name="Pitluck S."/>
            <person name="Mikhailova N."/>
            <person name="Pati A."/>
            <person name="Ivanova N."/>
            <person name="Mavromatis K."/>
            <person name="Chen A."/>
            <person name="Palaniappan K."/>
            <person name="Chain P."/>
            <person name="Land M."/>
            <person name="Hauser L."/>
            <person name="Chang Y.J."/>
            <person name="Jeffries C.D."/>
            <person name="Chertkov O."/>
            <person name="Brettin T."/>
            <person name="Detter J.C."/>
            <person name="Han C."/>
            <person name="Ali Z."/>
            <person name="Tindall B.J."/>
            <person name="Goker M."/>
            <person name="Bristow J."/>
            <person name="Eisen J.A."/>
            <person name="Markowitz V."/>
            <person name="Hugenholtz P."/>
            <person name="Kyrpides N.C."/>
            <person name="Klenk H.P."/>
        </authorList>
    </citation>
    <scope>NUCLEOTIDE SEQUENCE [LARGE SCALE GENOMIC DNA]</scope>
    <source>
        <strain evidence="3">DSM 44928 / JCM 14897 / NBRC 102108 / NRRL B-24433 / ID139908</strain>
    </source>
</reference>
<dbReference type="Proteomes" id="UP000000851">
    <property type="component" value="Chromosome"/>
</dbReference>
<dbReference type="OrthoDB" id="7502542at2"/>
<proteinExistence type="predicted"/>